<dbReference type="EMBL" id="AF029971">
    <property type="protein sequence ID" value="AAC26999.1"/>
    <property type="molecule type" value="mRNA"/>
</dbReference>
<dbReference type="InterPro" id="IPR036312">
    <property type="entry name" value="Bifun_inhib/LTP/seed_sf"/>
</dbReference>
<dbReference type="SMART" id="SM00499">
    <property type="entry name" value="AAI"/>
    <property type="match status" value="1"/>
</dbReference>
<proteinExistence type="evidence at transcript level"/>
<dbReference type="InterPro" id="IPR000617">
    <property type="entry name" value="Napin/2SS/CON"/>
</dbReference>
<feature type="compositionally biased region" description="Basic residues" evidence="2">
    <location>
        <begin position="117"/>
        <end position="127"/>
    </location>
</feature>
<comment type="similarity">
    <text evidence="1">Belongs to the 2S seed storage albumins family.</text>
</comment>
<dbReference type="Pfam" id="PF00234">
    <property type="entry name" value="Tryp_alpha_amyl"/>
    <property type="match status" value="1"/>
</dbReference>
<organism evidence="5">
    <name type="scientific">Pseudotsuga menziesii</name>
    <name type="common">Douglas-fir</name>
    <name type="synonym">Abies menziesii</name>
    <dbReference type="NCBI Taxonomy" id="3357"/>
    <lineage>
        <taxon>Eukaryota</taxon>
        <taxon>Viridiplantae</taxon>
        <taxon>Streptophyta</taxon>
        <taxon>Embryophyta</taxon>
        <taxon>Tracheophyta</taxon>
        <taxon>Spermatophyta</taxon>
        <taxon>Pinopsida</taxon>
        <taxon>Pinidae</taxon>
        <taxon>Conifers I</taxon>
        <taxon>Pinales</taxon>
        <taxon>Pinaceae</taxon>
        <taxon>Pseudotsuga</taxon>
    </lineage>
</organism>
<dbReference type="InterPro" id="IPR016140">
    <property type="entry name" value="Bifunc_inhib/LTP/seed_store"/>
</dbReference>
<dbReference type="GO" id="GO:0045735">
    <property type="term" value="F:nutrient reservoir activity"/>
    <property type="evidence" value="ECO:0007669"/>
    <property type="project" value="InterPro"/>
</dbReference>
<evidence type="ECO:0000313" key="5">
    <source>
        <dbReference type="EMBL" id="AAC26999.1"/>
    </source>
</evidence>
<feature type="region of interest" description="Disordered" evidence="2">
    <location>
        <begin position="96"/>
        <end position="173"/>
    </location>
</feature>
<name>O64930_PSEMZ</name>
<dbReference type="SUPFAM" id="SSF47699">
    <property type="entry name" value="Bifunctional inhibitor/lipid-transfer protein/seed storage 2S albumin"/>
    <property type="match status" value="1"/>
</dbReference>
<feature type="chain" id="PRO_5004159352" evidence="3">
    <location>
        <begin position="37"/>
        <end position="173"/>
    </location>
</feature>
<evidence type="ECO:0000259" key="4">
    <source>
        <dbReference type="SMART" id="SM00499"/>
    </source>
</evidence>
<feature type="signal peptide" evidence="3">
    <location>
        <begin position="1"/>
        <end position="36"/>
    </location>
</feature>
<evidence type="ECO:0000256" key="1">
    <source>
        <dbReference type="ARBA" id="ARBA00008262"/>
    </source>
</evidence>
<evidence type="ECO:0000256" key="3">
    <source>
        <dbReference type="SAM" id="SignalP"/>
    </source>
</evidence>
<dbReference type="PIR" id="T08011">
    <property type="entry name" value="T08011"/>
</dbReference>
<dbReference type="PANTHER" id="PTHR35496">
    <property type="entry name" value="2S SEED STORAGE PROTEIN 1-RELATED"/>
    <property type="match status" value="1"/>
</dbReference>
<reference evidence="5" key="1">
    <citation type="journal article" date="1998" name="Planta">
        <title>Sequence and expression of embryogenesis-specific cDNAs encoding 2S seed storage proteins in Pseudotsuga menziesii [Mirb.] Franco.</title>
        <authorList>
            <person name="Chatthai M."/>
            <person name="Misra S."/>
        </authorList>
    </citation>
    <scope>NUCLEOTIDE SEQUENCE</scope>
    <source>
        <strain evidence="5">Franco</strain>
    </source>
</reference>
<feature type="domain" description="Bifunctional inhibitor/plant lipid transfer protein/seed storage helical" evidence="4">
    <location>
        <begin position="54"/>
        <end position="158"/>
    </location>
</feature>
<gene>
    <name evidence="5" type="primary">PM2S2</name>
</gene>
<sequence>MLVYSLPTSTMLRLKWVSLGVALLLLVQWSTPNVDAAEDNMFEEDVVQQRRQSCDPQRLYSCRDYLEQRRDQPSQRCCEELERMSPRCRCPAIQQTVDQSLSSMDSDSQEDVPLNQRRSRSRRRREGRGREEEEEEEVMDRAADLPNTCNVRQPPRHCDIQRHSRYSMTGSSM</sequence>
<dbReference type="Gene3D" id="1.10.110.10">
    <property type="entry name" value="Plant lipid-transfer and hydrophobic proteins"/>
    <property type="match status" value="1"/>
</dbReference>
<dbReference type="AlphaFoldDB" id="O64930"/>
<protein>
    <submittedName>
        <fullName evidence="5">2S seed storage protein</fullName>
    </submittedName>
</protein>
<dbReference type="PANTHER" id="PTHR35496:SF4">
    <property type="entry name" value="2S SULFUR-RICH SEED STORAGE PROTEIN 2-LIKE"/>
    <property type="match status" value="1"/>
</dbReference>
<keyword evidence="3" id="KW-0732">Signal</keyword>
<accession>O64930</accession>
<evidence type="ECO:0000256" key="2">
    <source>
        <dbReference type="SAM" id="MobiDB-lite"/>
    </source>
</evidence>